<dbReference type="HOGENOM" id="CLU_044758_0_0_1"/>
<proteinExistence type="predicted"/>
<dbReference type="InParanoid" id="E5R414"/>
<dbReference type="AlphaFoldDB" id="E5R414"/>
<dbReference type="OrthoDB" id="4218123at2759"/>
<dbReference type="GeneID" id="13284823"/>
<dbReference type="VEuPathDB" id="FungiDB:LEMA_P044970.1"/>
<keyword evidence="1" id="KW-0812">Transmembrane</keyword>
<evidence type="ECO:0000313" key="2">
    <source>
        <dbReference type="EMBL" id="CBX91791.1"/>
    </source>
</evidence>
<gene>
    <name evidence="2" type="ORF">LEMA_P044970.1</name>
</gene>
<dbReference type="OMA" id="YFYYALP"/>
<dbReference type="Proteomes" id="UP000002668">
    <property type="component" value="Genome"/>
</dbReference>
<feature type="transmembrane region" description="Helical" evidence="1">
    <location>
        <begin position="198"/>
        <end position="219"/>
    </location>
</feature>
<feature type="transmembrane region" description="Helical" evidence="1">
    <location>
        <begin position="243"/>
        <end position="262"/>
    </location>
</feature>
<dbReference type="PANTHER" id="PTHR39470">
    <property type="entry name" value="CHROMOSOME 10, WHOLE GENOME SHOTGUN SEQUENCE"/>
    <property type="match status" value="1"/>
</dbReference>
<dbReference type="STRING" id="985895.E5R414"/>
<reference evidence="3" key="1">
    <citation type="journal article" date="2011" name="Nat. Commun.">
        <title>Effector diversification within compartments of the Leptosphaeria maculans genome affected by Repeat-Induced Point mutations.</title>
        <authorList>
            <person name="Rouxel T."/>
            <person name="Grandaubert J."/>
            <person name="Hane J.K."/>
            <person name="Hoede C."/>
            <person name="van de Wouw A.P."/>
            <person name="Couloux A."/>
            <person name="Dominguez V."/>
            <person name="Anthouard V."/>
            <person name="Bally P."/>
            <person name="Bourras S."/>
            <person name="Cozijnsen A.J."/>
            <person name="Ciuffetti L.M."/>
            <person name="Degrave A."/>
            <person name="Dilmaghani A."/>
            <person name="Duret L."/>
            <person name="Fudal I."/>
            <person name="Goodwin S.B."/>
            <person name="Gout L."/>
            <person name="Glaser N."/>
            <person name="Linglin J."/>
            <person name="Kema G.H.J."/>
            <person name="Lapalu N."/>
            <person name="Lawrence C.B."/>
            <person name="May K."/>
            <person name="Meyer M."/>
            <person name="Ollivier B."/>
            <person name="Poulain J."/>
            <person name="Schoch C.L."/>
            <person name="Simon A."/>
            <person name="Spatafora J.W."/>
            <person name="Stachowiak A."/>
            <person name="Turgeon B.G."/>
            <person name="Tyler B.M."/>
            <person name="Vincent D."/>
            <person name="Weissenbach J."/>
            <person name="Amselem J."/>
            <person name="Quesneville H."/>
            <person name="Oliver R.P."/>
            <person name="Wincker P."/>
            <person name="Balesdent M.-H."/>
            <person name="Howlett B.J."/>
        </authorList>
    </citation>
    <scope>NUCLEOTIDE SEQUENCE [LARGE SCALE GENOMIC DNA]</scope>
    <source>
        <strain evidence="3">JN3 / isolate v23.1.3 / race Av1-4-5-6-7-8</strain>
    </source>
</reference>
<accession>E5R414</accession>
<feature type="transmembrane region" description="Helical" evidence="1">
    <location>
        <begin position="164"/>
        <end position="186"/>
    </location>
</feature>
<evidence type="ECO:0000256" key="1">
    <source>
        <dbReference type="SAM" id="Phobius"/>
    </source>
</evidence>
<evidence type="ECO:0000313" key="3">
    <source>
        <dbReference type="Proteomes" id="UP000002668"/>
    </source>
</evidence>
<dbReference type="EMBL" id="FP929083">
    <property type="protein sequence ID" value="CBX91791.1"/>
    <property type="molecule type" value="Genomic_DNA"/>
</dbReference>
<organism evidence="3">
    <name type="scientific">Leptosphaeria maculans (strain JN3 / isolate v23.1.3 / race Av1-4-5-6-7-8)</name>
    <name type="common">Blackleg fungus</name>
    <name type="synonym">Phoma lingam</name>
    <dbReference type="NCBI Taxonomy" id="985895"/>
    <lineage>
        <taxon>Eukaryota</taxon>
        <taxon>Fungi</taxon>
        <taxon>Dikarya</taxon>
        <taxon>Ascomycota</taxon>
        <taxon>Pezizomycotina</taxon>
        <taxon>Dothideomycetes</taxon>
        <taxon>Pleosporomycetidae</taxon>
        <taxon>Pleosporales</taxon>
        <taxon>Pleosporineae</taxon>
        <taxon>Leptosphaeriaceae</taxon>
        <taxon>Plenodomus</taxon>
        <taxon>Plenodomus lingam/Leptosphaeria maculans species complex</taxon>
    </lineage>
</organism>
<keyword evidence="1" id="KW-0472">Membrane</keyword>
<sequence>MINLRSVVLMGISYVVIPRLTFLPQNIHSILIIFGPFILPRAFDLFTTARATDHRAHAPVRPVPQRVKHALNLLFLSACLFFVLSFARFAPENIFLQTRSHIRTETSVLFARLRHLRPLTADDEALRVKFNYARNKLLYLTYGPDSVLNCIWCADANEDDQLYYFLYTLPAILTPHIFQLGALGLATSSLVGAEGSRFRTHAIVVGLVMLLCECSYMGLYDLQANKRAITTKELDFAFWRVRFLRYMAFALVDLAFALLLWVTSTNRWLAKPISVAERLELATKQSEDTLNKLRALGLLSNSVNRDATLRGVREEYWRTEGQVMAETIQDEAVAEQINAAISKMDFSSLQGRVGEVADGILRGIDGLRSSQMMPEREPTKPAIVVPQAMPKPTIVFCASNSNEHHRCTNEFQHRNHVLELDMTVTESYSMYDGRHWLPHDSYGGKVVH</sequence>
<protein>
    <submittedName>
        <fullName evidence="2">Uncharacterized protein</fullName>
    </submittedName>
</protein>
<dbReference type="eggNOG" id="KOG4253">
    <property type="taxonomic scope" value="Eukaryota"/>
</dbReference>
<dbReference type="PANTHER" id="PTHR39470:SF1">
    <property type="entry name" value="CHORISMATE SYNTHASE PROTEIN"/>
    <property type="match status" value="1"/>
</dbReference>
<feature type="transmembrane region" description="Helical" evidence="1">
    <location>
        <begin position="70"/>
        <end position="90"/>
    </location>
</feature>
<keyword evidence="1" id="KW-1133">Transmembrane helix</keyword>
<keyword evidence="3" id="KW-1185">Reference proteome</keyword>
<name>E5R414_LEPMJ</name>